<dbReference type="GO" id="GO:0003677">
    <property type="term" value="F:DNA binding"/>
    <property type="evidence" value="ECO:0007669"/>
    <property type="project" value="UniProtKB-KW"/>
</dbReference>
<dbReference type="SUPFAM" id="SSF56349">
    <property type="entry name" value="DNA breaking-rejoining enzymes"/>
    <property type="match status" value="2"/>
</dbReference>
<evidence type="ECO:0000313" key="7">
    <source>
        <dbReference type="EMBL" id="PZP28041.1"/>
    </source>
</evidence>
<evidence type="ECO:0000256" key="5">
    <source>
        <dbReference type="SAM" id="MobiDB-lite"/>
    </source>
</evidence>
<dbReference type="InterPro" id="IPR025166">
    <property type="entry name" value="Integrase_DNA_bind_dom"/>
</dbReference>
<name>A0A2W5D8C4_9BURK</name>
<dbReference type="InterPro" id="IPR038488">
    <property type="entry name" value="Integrase_DNA-bd_sf"/>
</dbReference>
<dbReference type="InterPro" id="IPR013762">
    <property type="entry name" value="Integrase-like_cat_sf"/>
</dbReference>
<reference evidence="7 8" key="1">
    <citation type="submission" date="2017-08" db="EMBL/GenBank/DDBJ databases">
        <title>Infants hospitalized years apart are colonized by the same room-sourced microbial strains.</title>
        <authorList>
            <person name="Brooks B."/>
            <person name="Olm M.R."/>
            <person name="Firek B.A."/>
            <person name="Baker R."/>
            <person name="Thomas B.C."/>
            <person name="Morowitz M.J."/>
            <person name="Banfield J.F."/>
        </authorList>
    </citation>
    <scope>NUCLEOTIDE SEQUENCE [LARGE SCALE GENOMIC DNA]</scope>
    <source>
        <strain evidence="7">S2_012_000_R2_81</strain>
    </source>
</reference>
<dbReference type="Gene3D" id="1.10.150.130">
    <property type="match status" value="1"/>
</dbReference>
<comment type="caution">
    <text evidence="7">The sequence shown here is derived from an EMBL/GenBank/DDBJ whole genome shotgun (WGS) entry which is preliminary data.</text>
</comment>
<comment type="similarity">
    <text evidence="1">Belongs to the 'phage' integrase family.</text>
</comment>
<keyword evidence="2" id="KW-0229">DNA integration</keyword>
<dbReference type="PROSITE" id="PS51898">
    <property type="entry name" value="TYR_RECOMBINASE"/>
    <property type="match status" value="1"/>
</dbReference>
<gene>
    <name evidence="7" type="ORF">DI603_20320</name>
</gene>
<sequence length="575" mass="65045">MATRHPKGSRWSVTELRNLPPAWAGDHVSDGDGLTGEIRVGARGTLVIRWRYAYKSAGKVKRIDCGFWPETDLAEIRRTRDEARLLLRDGIDPADQRRAKRIAAQQEVKVALAAEALRQADAKTNNDLIDAWLLDGVKRSDGNYGLRLQLNKNVRPYIGTKLVSETTEHDIRALLRVIVARGANRLAVAVRNDLAQMYHWAEKRQPWRRLLAEGNPIDLVDIKSVVDAGYDIDYARERVLSPAELIELRDIFAAMDSEASAMSRKDLYDLVWSEPIMRLAQKLGISDSGLSKACGRRNIPTPPRGFWQRHAEGMPVERAPLPDPDWNPWVDLVRAQRGLAKKYQCAVWLCLLTTCRIGELLLAEKKHIDLESGEWFIPKENSKATRGKRRDFMVFLSPQAISHFKNLFEMAGESRWVFPSPDKDDAPIYDQSVTMQVGDRQLMFKKLTAKPKNRVQDNSLVLAGGDNGEWTPHDMRRTSSTTMQRLGIPNDLIDRCQNHVLGGPAVRRHYLLYDFADEKRAAWKKLGEHVQSMLQSGGKVRPRRPAAASTQRTVSQEPTTRQATPSAAVEIRPQP</sequence>
<dbReference type="GO" id="GO:0006310">
    <property type="term" value="P:DNA recombination"/>
    <property type="evidence" value="ECO:0007669"/>
    <property type="project" value="UniProtKB-KW"/>
</dbReference>
<dbReference type="InterPro" id="IPR011010">
    <property type="entry name" value="DNA_brk_join_enz"/>
</dbReference>
<feature type="domain" description="Tyr recombinase" evidence="6">
    <location>
        <begin position="316"/>
        <end position="524"/>
    </location>
</feature>
<dbReference type="EMBL" id="QFOD01000025">
    <property type="protein sequence ID" value="PZP28041.1"/>
    <property type="molecule type" value="Genomic_DNA"/>
</dbReference>
<feature type="region of interest" description="Disordered" evidence="5">
    <location>
        <begin position="534"/>
        <end position="575"/>
    </location>
</feature>
<dbReference type="PANTHER" id="PTHR30629:SF2">
    <property type="entry name" value="PROPHAGE INTEGRASE INTS-RELATED"/>
    <property type="match status" value="1"/>
</dbReference>
<organism evidence="7 8">
    <name type="scientific">Roseateles depolymerans</name>
    <dbReference type="NCBI Taxonomy" id="76731"/>
    <lineage>
        <taxon>Bacteria</taxon>
        <taxon>Pseudomonadati</taxon>
        <taxon>Pseudomonadota</taxon>
        <taxon>Betaproteobacteria</taxon>
        <taxon>Burkholderiales</taxon>
        <taxon>Sphaerotilaceae</taxon>
        <taxon>Roseateles</taxon>
    </lineage>
</organism>
<dbReference type="InterPro" id="IPR010998">
    <property type="entry name" value="Integrase_recombinase_N"/>
</dbReference>
<accession>A0A2W5D8C4</accession>
<dbReference type="Gene3D" id="3.30.160.390">
    <property type="entry name" value="Integrase, DNA-binding domain"/>
    <property type="match status" value="1"/>
</dbReference>
<dbReference type="InterPro" id="IPR002104">
    <property type="entry name" value="Integrase_catalytic"/>
</dbReference>
<dbReference type="AlphaFoldDB" id="A0A2W5D8C4"/>
<evidence type="ECO:0000256" key="1">
    <source>
        <dbReference type="ARBA" id="ARBA00008857"/>
    </source>
</evidence>
<keyword evidence="4" id="KW-0233">DNA recombination</keyword>
<dbReference type="Proteomes" id="UP000249633">
    <property type="component" value="Unassembled WGS sequence"/>
</dbReference>
<dbReference type="GO" id="GO:0015074">
    <property type="term" value="P:DNA integration"/>
    <property type="evidence" value="ECO:0007669"/>
    <property type="project" value="UniProtKB-KW"/>
</dbReference>
<evidence type="ECO:0000313" key="8">
    <source>
        <dbReference type="Proteomes" id="UP000249633"/>
    </source>
</evidence>
<evidence type="ECO:0000259" key="6">
    <source>
        <dbReference type="PROSITE" id="PS51898"/>
    </source>
</evidence>
<dbReference type="PANTHER" id="PTHR30629">
    <property type="entry name" value="PROPHAGE INTEGRASE"/>
    <property type="match status" value="1"/>
</dbReference>
<protein>
    <submittedName>
        <fullName evidence="7">Integrase</fullName>
    </submittedName>
</protein>
<feature type="compositionally biased region" description="Polar residues" evidence="5">
    <location>
        <begin position="548"/>
        <end position="565"/>
    </location>
</feature>
<evidence type="ECO:0000256" key="2">
    <source>
        <dbReference type="ARBA" id="ARBA00022908"/>
    </source>
</evidence>
<dbReference type="Pfam" id="PF13356">
    <property type="entry name" value="Arm-DNA-bind_3"/>
    <property type="match status" value="1"/>
</dbReference>
<evidence type="ECO:0000256" key="3">
    <source>
        <dbReference type="ARBA" id="ARBA00023125"/>
    </source>
</evidence>
<dbReference type="Gene3D" id="1.10.443.10">
    <property type="entry name" value="Intergrase catalytic core"/>
    <property type="match status" value="1"/>
</dbReference>
<keyword evidence="3" id="KW-0238">DNA-binding</keyword>
<proteinExistence type="inferred from homology"/>
<evidence type="ECO:0000256" key="4">
    <source>
        <dbReference type="ARBA" id="ARBA00023172"/>
    </source>
</evidence>
<dbReference type="CDD" id="cd00801">
    <property type="entry name" value="INT_P4_C"/>
    <property type="match status" value="1"/>
</dbReference>
<dbReference type="Pfam" id="PF00589">
    <property type="entry name" value="Phage_integrase"/>
    <property type="match status" value="1"/>
</dbReference>
<dbReference type="InterPro" id="IPR050808">
    <property type="entry name" value="Phage_Integrase"/>
</dbReference>